<dbReference type="RefSeq" id="WP_020914296.1">
    <property type="nucleotide sequence ID" value="NC_011566.1"/>
</dbReference>
<protein>
    <submittedName>
        <fullName evidence="1">Uncharacterized protein</fullName>
    </submittedName>
</protein>
<dbReference type="Proteomes" id="UP000000753">
    <property type="component" value="Chromosome"/>
</dbReference>
<dbReference type="EMBL" id="CP000472">
    <property type="protein sequence ID" value="ACJ30961.1"/>
    <property type="molecule type" value="Genomic_DNA"/>
</dbReference>
<dbReference type="KEGG" id="swp:swp_4310"/>
<dbReference type="STRING" id="225849.swp_4310"/>
<proteinExistence type="predicted"/>
<reference evidence="1 2" key="1">
    <citation type="journal article" date="2008" name="PLoS ONE">
        <title>Environmental adaptation: genomic analysis of the piezotolerant and psychrotolerant deep-sea iron reducing bacterium Shewanella piezotolerans WP3.</title>
        <authorList>
            <person name="Wang F."/>
            <person name="Wang J."/>
            <person name="Jian H."/>
            <person name="Zhang B."/>
            <person name="Li S."/>
            <person name="Wang F."/>
            <person name="Zeng X."/>
            <person name="Gao L."/>
            <person name="Bartlett D.H."/>
            <person name="Yu J."/>
            <person name="Hu S."/>
            <person name="Xiao X."/>
        </authorList>
    </citation>
    <scope>NUCLEOTIDE SEQUENCE [LARGE SCALE GENOMIC DNA]</scope>
    <source>
        <strain evidence="2">WP3 / JCM 13877</strain>
    </source>
</reference>
<gene>
    <name evidence="1" type="ordered locus">swp_4310</name>
</gene>
<dbReference type="HOGENOM" id="CLU_1383347_0_0_6"/>
<dbReference type="AlphaFoldDB" id="B8CUA5"/>
<accession>B8CUA5</accession>
<sequence>MEKYKTINPIPTFERDAVEIFHDLHRDNLAVTICIDQAVEGVLSDLVVTFESYVSAMSLDDHWHPKAPEYLDSFPTIESFSWPLVEVDESLWLGVLSSSQIDVAGIPKNYRFISLNNTLDVLTFSEPKFNWVKSEQLISRQFKSNEDYYFFLAIGTEDSEQRCNEIGCENYRVSSSRKCRKHHFEMIRGYQPPVSAS</sequence>
<name>B8CUA5_SHEPW</name>
<keyword evidence="2" id="KW-1185">Reference proteome</keyword>
<evidence type="ECO:0000313" key="1">
    <source>
        <dbReference type="EMBL" id="ACJ30961.1"/>
    </source>
</evidence>
<evidence type="ECO:0000313" key="2">
    <source>
        <dbReference type="Proteomes" id="UP000000753"/>
    </source>
</evidence>
<organism evidence="1 2">
    <name type="scientific">Shewanella piezotolerans (strain WP3 / JCM 13877)</name>
    <dbReference type="NCBI Taxonomy" id="225849"/>
    <lineage>
        <taxon>Bacteria</taxon>
        <taxon>Pseudomonadati</taxon>
        <taxon>Pseudomonadota</taxon>
        <taxon>Gammaproteobacteria</taxon>
        <taxon>Alteromonadales</taxon>
        <taxon>Shewanellaceae</taxon>
        <taxon>Shewanella</taxon>
    </lineage>
</organism>